<protein>
    <recommendedName>
        <fullName evidence="5">HAUS augmin-like complex subunit 3 N-terminal domain-containing protein</fullName>
    </recommendedName>
</protein>
<evidence type="ECO:0000313" key="3">
    <source>
        <dbReference type="EMBL" id="EXJ78099.1"/>
    </source>
</evidence>
<dbReference type="GeneID" id="19173344"/>
<dbReference type="AlphaFoldDB" id="W9Y6Q2"/>
<reference evidence="3 4" key="1">
    <citation type="submission" date="2013-03" db="EMBL/GenBank/DDBJ databases">
        <title>The Genome Sequence of Capronia epimyces CBS 606.96.</title>
        <authorList>
            <consortium name="The Broad Institute Genomics Platform"/>
            <person name="Cuomo C."/>
            <person name="de Hoog S."/>
            <person name="Gorbushina A."/>
            <person name="Walker B."/>
            <person name="Young S.K."/>
            <person name="Zeng Q."/>
            <person name="Gargeya S."/>
            <person name="Fitzgerald M."/>
            <person name="Haas B."/>
            <person name="Abouelleil A."/>
            <person name="Allen A.W."/>
            <person name="Alvarado L."/>
            <person name="Arachchi H.M."/>
            <person name="Berlin A.M."/>
            <person name="Chapman S.B."/>
            <person name="Gainer-Dewar J."/>
            <person name="Goldberg J."/>
            <person name="Griggs A."/>
            <person name="Gujja S."/>
            <person name="Hansen M."/>
            <person name="Howarth C."/>
            <person name="Imamovic A."/>
            <person name="Ireland A."/>
            <person name="Larimer J."/>
            <person name="McCowan C."/>
            <person name="Murphy C."/>
            <person name="Pearson M."/>
            <person name="Poon T.W."/>
            <person name="Priest M."/>
            <person name="Roberts A."/>
            <person name="Saif S."/>
            <person name="Shea T."/>
            <person name="Sisk P."/>
            <person name="Sykes S."/>
            <person name="Wortman J."/>
            <person name="Nusbaum C."/>
            <person name="Birren B."/>
        </authorList>
    </citation>
    <scope>NUCLEOTIDE SEQUENCE [LARGE SCALE GENOMIC DNA]</scope>
    <source>
        <strain evidence="3 4">CBS 606.96</strain>
    </source>
</reference>
<accession>W9Y6Q2</accession>
<feature type="coiled-coil region" evidence="1">
    <location>
        <begin position="325"/>
        <end position="352"/>
    </location>
</feature>
<dbReference type="STRING" id="1182542.W9Y6Q2"/>
<keyword evidence="4" id="KW-1185">Reference proteome</keyword>
<evidence type="ECO:0000256" key="2">
    <source>
        <dbReference type="SAM" id="MobiDB-lite"/>
    </source>
</evidence>
<dbReference type="HOGENOM" id="CLU_573684_0_0_1"/>
<feature type="region of interest" description="Disordered" evidence="2">
    <location>
        <begin position="369"/>
        <end position="390"/>
    </location>
</feature>
<evidence type="ECO:0000256" key="1">
    <source>
        <dbReference type="SAM" id="Coils"/>
    </source>
</evidence>
<comment type="caution">
    <text evidence="3">The sequence shown here is derived from an EMBL/GenBank/DDBJ whole genome shotgun (WGS) entry which is preliminary data.</text>
</comment>
<sequence>MSPDCSWATKLLDAARRRNIVFSPAEVEAVYAAHSGSPLARWVQHNLVARETAVLSNEELALWRRLQESPSSLPTRDAAADADWVSIPTTDDEFRSATADLNASTRAIERRSTILDAQSALASRLAGSEDGCRVRKSKHRQFFNQKEAAEVQHVKFANHQLYETLCADLQTEHAIVSRDLKSVHATVAEVLNADDRALVRLNEVSANRTELDVDVDAVGERVAKLTTALRHFRSQAVKDRLDRTYLESLANGESEEEEQRSEAVSADEVQNIHADLGSLYAEIDDVATMLVSHEHGKGVDSTISSIRQLRSENSRARTELVYDKLAALTASLEILSTRLENLQNRRLALHRLQLQSQHLGPAINAPTRHDLAVPAAGPASTLSSRRDRAEDEDDYPAISALLRHFGLSGLPQTGNGNGNVSSTTFHEQVSSSTFHEQVRTLAAKLSCKSAQNVRQILDISETAITTRRAASQSLFEVLDTNSARDLDRELRALEDRIAQARAEIETTRPRPRP</sequence>
<evidence type="ECO:0000313" key="4">
    <source>
        <dbReference type="Proteomes" id="UP000019478"/>
    </source>
</evidence>
<dbReference type="EMBL" id="AMGY01000009">
    <property type="protein sequence ID" value="EXJ78099.1"/>
    <property type="molecule type" value="Genomic_DNA"/>
</dbReference>
<keyword evidence="1" id="KW-0175">Coiled coil</keyword>
<dbReference type="OrthoDB" id="1699231at2759"/>
<dbReference type="eggNOG" id="ENOG502SC1V">
    <property type="taxonomic scope" value="Eukaryota"/>
</dbReference>
<gene>
    <name evidence="3" type="ORF">A1O3_09260</name>
</gene>
<evidence type="ECO:0008006" key="5">
    <source>
        <dbReference type="Google" id="ProtNLM"/>
    </source>
</evidence>
<dbReference type="RefSeq" id="XP_007737544.1">
    <property type="nucleotide sequence ID" value="XM_007739354.1"/>
</dbReference>
<organism evidence="3 4">
    <name type="scientific">Capronia epimyces CBS 606.96</name>
    <dbReference type="NCBI Taxonomy" id="1182542"/>
    <lineage>
        <taxon>Eukaryota</taxon>
        <taxon>Fungi</taxon>
        <taxon>Dikarya</taxon>
        <taxon>Ascomycota</taxon>
        <taxon>Pezizomycotina</taxon>
        <taxon>Eurotiomycetes</taxon>
        <taxon>Chaetothyriomycetidae</taxon>
        <taxon>Chaetothyriales</taxon>
        <taxon>Herpotrichiellaceae</taxon>
        <taxon>Capronia</taxon>
    </lineage>
</organism>
<name>W9Y6Q2_9EURO</name>
<proteinExistence type="predicted"/>
<dbReference type="Proteomes" id="UP000019478">
    <property type="component" value="Unassembled WGS sequence"/>
</dbReference>